<gene>
    <name evidence="2" type="ORF">GCM10009776_14740</name>
</gene>
<reference evidence="2 3" key="1">
    <citation type="journal article" date="2019" name="Int. J. Syst. Evol. Microbiol.">
        <title>The Global Catalogue of Microorganisms (GCM) 10K type strain sequencing project: providing services to taxonomists for standard genome sequencing and annotation.</title>
        <authorList>
            <consortium name="The Broad Institute Genomics Platform"/>
            <consortium name="The Broad Institute Genome Sequencing Center for Infectious Disease"/>
            <person name="Wu L."/>
            <person name="Ma J."/>
        </authorList>
    </citation>
    <scope>NUCLEOTIDE SEQUENCE [LARGE SCALE GENOMIC DNA]</scope>
    <source>
        <strain evidence="2 3">JCM 14901</strain>
    </source>
</reference>
<evidence type="ECO:0000256" key="1">
    <source>
        <dbReference type="SAM" id="MobiDB-lite"/>
    </source>
</evidence>
<feature type="compositionally biased region" description="Pro residues" evidence="1">
    <location>
        <begin position="1"/>
        <end position="21"/>
    </location>
</feature>
<keyword evidence="3" id="KW-1185">Reference proteome</keyword>
<protein>
    <submittedName>
        <fullName evidence="2">Uncharacterized protein</fullName>
    </submittedName>
</protein>
<comment type="caution">
    <text evidence="2">The sequence shown here is derived from an EMBL/GenBank/DDBJ whole genome shotgun (WGS) entry which is preliminary data.</text>
</comment>
<name>A0ABN2QNG9_9MICO</name>
<evidence type="ECO:0000313" key="3">
    <source>
        <dbReference type="Proteomes" id="UP001499933"/>
    </source>
</evidence>
<dbReference type="EMBL" id="BAAAOG010000002">
    <property type="protein sequence ID" value="GAA1953914.1"/>
    <property type="molecule type" value="Genomic_DNA"/>
</dbReference>
<feature type="region of interest" description="Disordered" evidence="1">
    <location>
        <begin position="1"/>
        <end position="36"/>
    </location>
</feature>
<sequence>MLPPAPTQTPGGGLPPVPDPTPLVSAPLPHSSSASGKLVAGFPKSIMGPTSKSDILSTSIATERDTMQVTLVARTDASADDVRAHYKKLWAALGLADAGATDGGVAYSDSLSSLSLAFSSAGTGTVYQLFAVFRTS</sequence>
<proteinExistence type="predicted"/>
<evidence type="ECO:0000313" key="2">
    <source>
        <dbReference type="EMBL" id="GAA1953914.1"/>
    </source>
</evidence>
<organism evidence="2 3">
    <name type="scientific">Microbacterium deminutum</name>
    <dbReference type="NCBI Taxonomy" id="344164"/>
    <lineage>
        <taxon>Bacteria</taxon>
        <taxon>Bacillati</taxon>
        <taxon>Actinomycetota</taxon>
        <taxon>Actinomycetes</taxon>
        <taxon>Micrococcales</taxon>
        <taxon>Microbacteriaceae</taxon>
        <taxon>Microbacterium</taxon>
    </lineage>
</organism>
<accession>A0ABN2QNG9</accession>
<dbReference type="Proteomes" id="UP001499933">
    <property type="component" value="Unassembled WGS sequence"/>
</dbReference>